<dbReference type="AlphaFoldDB" id="A0A7R7EHE2"/>
<proteinExistence type="predicted"/>
<protein>
    <recommendedName>
        <fullName evidence="3">Protein kinase domain-containing protein</fullName>
    </recommendedName>
</protein>
<dbReference type="Proteomes" id="UP000595897">
    <property type="component" value="Chromosome"/>
</dbReference>
<dbReference type="KEGG" id="ahb:bsdtb5_00920"/>
<evidence type="ECO:0008006" key="3">
    <source>
        <dbReference type="Google" id="ProtNLM"/>
    </source>
</evidence>
<name>A0A7R7EHE2_9FIRM</name>
<organism evidence="1 2">
    <name type="scientific">Anaeromicropila herbilytica</name>
    <dbReference type="NCBI Taxonomy" id="2785025"/>
    <lineage>
        <taxon>Bacteria</taxon>
        <taxon>Bacillati</taxon>
        <taxon>Bacillota</taxon>
        <taxon>Clostridia</taxon>
        <taxon>Lachnospirales</taxon>
        <taxon>Lachnospiraceae</taxon>
        <taxon>Anaeromicropila</taxon>
    </lineage>
</organism>
<accession>A0A7R7EHE2</accession>
<evidence type="ECO:0000313" key="2">
    <source>
        <dbReference type="Proteomes" id="UP000595897"/>
    </source>
</evidence>
<dbReference type="RefSeq" id="WP_330611865.1">
    <property type="nucleotide sequence ID" value="NZ_AP024169.1"/>
</dbReference>
<sequence length="158" mass="18669">MNDIDTYYNQINSNIRKGKYKLLGSGSGRRVYDLGNGYVVKVAKNRKGIAQNKTEYEISSNDPSDVFARVKAMSDDSIFLVMEKAQRLKDLSYVRQYYHVYNNRQLFQINELRDFYVYNDLLVPDLYRCVNWGMIDGKPVIIDYGFTKNVRRKYYSMF</sequence>
<reference evidence="1 2" key="1">
    <citation type="submission" date="2020-11" db="EMBL/GenBank/DDBJ databases">
        <title>Draft genome sequencing of a Lachnospiraceae strain isolated from anoxic soil subjected to BSD treatment.</title>
        <authorList>
            <person name="Uek A."/>
            <person name="Tonouchi A."/>
        </authorList>
    </citation>
    <scope>NUCLEOTIDE SEQUENCE [LARGE SCALE GENOMIC DNA]</scope>
    <source>
        <strain evidence="1 2">TB5</strain>
    </source>
</reference>
<evidence type="ECO:0000313" key="1">
    <source>
        <dbReference type="EMBL" id="BCN28797.1"/>
    </source>
</evidence>
<gene>
    <name evidence="1" type="ORF">bsdtb5_00920</name>
</gene>
<keyword evidence="2" id="KW-1185">Reference proteome</keyword>
<dbReference type="EMBL" id="AP024169">
    <property type="protein sequence ID" value="BCN28797.1"/>
    <property type="molecule type" value="Genomic_DNA"/>
</dbReference>